<feature type="region of interest" description="Disordered" evidence="1">
    <location>
        <begin position="39"/>
        <end position="114"/>
    </location>
</feature>
<sequence>MPFCSFLSFVLNAWQKHAFAPYIFHLTLTSPWGGRMDLHSSPETSTPNRLSRARKTCAAHRSWKRENANSTRKSSDAQVGRPPTPPEMDGSTTSAQGSLATRNMLRDLVEGALP</sequence>
<evidence type="ECO:0000313" key="3">
    <source>
        <dbReference type="Proteomes" id="UP001054837"/>
    </source>
</evidence>
<dbReference type="AlphaFoldDB" id="A0AAV4QID7"/>
<evidence type="ECO:0000313" key="2">
    <source>
        <dbReference type="EMBL" id="GIY09195.1"/>
    </source>
</evidence>
<feature type="compositionally biased region" description="Polar residues" evidence="1">
    <location>
        <begin position="90"/>
        <end position="101"/>
    </location>
</feature>
<protein>
    <submittedName>
        <fullName evidence="2">Uncharacterized protein</fullName>
    </submittedName>
</protein>
<evidence type="ECO:0000256" key="1">
    <source>
        <dbReference type="SAM" id="MobiDB-lite"/>
    </source>
</evidence>
<gene>
    <name evidence="2" type="ORF">CDAR_607171</name>
</gene>
<reference evidence="2 3" key="1">
    <citation type="submission" date="2021-06" db="EMBL/GenBank/DDBJ databases">
        <title>Caerostris darwini draft genome.</title>
        <authorList>
            <person name="Kono N."/>
            <person name="Arakawa K."/>
        </authorList>
    </citation>
    <scope>NUCLEOTIDE SEQUENCE [LARGE SCALE GENOMIC DNA]</scope>
</reference>
<dbReference type="Proteomes" id="UP001054837">
    <property type="component" value="Unassembled WGS sequence"/>
</dbReference>
<comment type="caution">
    <text evidence="2">The sequence shown here is derived from an EMBL/GenBank/DDBJ whole genome shotgun (WGS) entry which is preliminary data.</text>
</comment>
<accession>A0AAV4QID7</accession>
<feature type="compositionally biased region" description="Basic and acidic residues" evidence="1">
    <location>
        <begin position="104"/>
        <end position="114"/>
    </location>
</feature>
<name>A0AAV4QID7_9ARAC</name>
<keyword evidence="3" id="KW-1185">Reference proteome</keyword>
<organism evidence="2 3">
    <name type="scientific">Caerostris darwini</name>
    <dbReference type="NCBI Taxonomy" id="1538125"/>
    <lineage>
        <taxon>Eukaryota</taxon>
        <taxon>Metazoa</taxon>
        <taxon>Ecdysozoa</taxon>
        <taxon>Arthropoda</taxon>
        <taxon>Chelicerata</taxon>
        <taxon>Arachnida</taxon>
        <taxon>Araneae</taxon>
        <taxon>Araneomorphae</taxon>
        <taxon>Entelegynae</taxon>
        <taxon>Araneoidea</taxon>
        <taxon>Araneidae</taxon>
        <taxon>Caerostris</taxon>
    </lineage>
</organism>
<feature type="compositionally biased region" description="Basic residues" evidence="1">
    <location>
        <begin position="51"/>
        <end position="63"/>
    </location>
</feature>
<proteinExistence type="predicted"/>
<dbReference type="EMBL" id="BPLQ01004586">
    <property type="protein sequence ID" value="GIY09195.1"/>
    <property type="molecule type" value="Genomic_DNA"/>
</dbReference>